<dbReference type="FunFam" id="3.40.50.720:FF:000084">
    <property type="entry name" value="Short-chain dehydrogenase reductase"/>
    <property type="match status" value="1"/>
</dbReference>
<name>A0A6J6HF92_9ZZZZ</name>
<dbReference type="PROSITE" id="PS00061">
    <property type="entry name" value="ADH_SHORT"/>
    <property type="match status" value="1"/>
</dbReference>
<comment type="similarity">
    <text evidence="1">Belongs to the short-chain dehydrogenases/reductases (SDR) family.</text>
</comment>
<evidence type="ECO:0000256" key="2">
    <source>
        <dbReference type="ARBA" id="ARBA00023002"/>
    </source>
</evidence>
<dbReference type="GO" id="GO:0016491">
    <property type="term" value="F:oxidoreductase activity"/>
    <property type="evidence" value="ECO:0007669"/>
    <property type="project" value="UniProtKB-KW"/>
</dbReference>
<dbReference type="InterPro" id="IPR051122">
    <property type="entry name" value="SDR_DHRS6-like"/>
</dbReference>
<dbReference type="PANTHER" id="PTHR43477:SF1">
    <property type="entry name" value="DIHYDROANTICAPSIN 7-DEHYDROGENASE"/>
    <property type="match status" value="1"/>
</dbReference>
<evidence type="ECO:0000313" key="3">
    <source>
        <dbReference type="EMBL" id="CAB4611606.1"/>
    </source>
</evidence>
<dbReference type="AlphaFoldDB" id="A0A6J6HF92"/>
<dbReference type="PRINTS" id="PR00081">
    <property type="entry name" value="GDHRDH"/>
</dbReference>
<dbReference type="SUPFAM" id="SSF51735">
    <property type="entry name" value="NAD(P)-binding Rossmann-fold domains"/>
    <property type="match status" value="1"/>
</dbReference>
<dbReference type="Pfam" id="PF00106">
    <property type="entry name" value="adh_short"/>
    <property type="match status" value="1"/>
</dbReference>
<dbReference type="Gene3D" id="3.40.50.720">
    <property type="entry name" value="NAD(P)-binding Rossmann-like Domain"/>
    <property type="match status" value="1"/>
</dbReference>
<dbReference type="EMBL" id="CAEZUP010000044">
    <property type="protein sequence ID" value="CAB4611606.1"/>
    <property type="molecule type" value="Genomic_DNA"/>
</dbReference>
<protein>
    <submittedName>
        <fullName evidence="3">Unannotated protein</fullName>
    </submittedName>
</protein>
<organism evidence="3">
    <name type="scientific">freshwater metagenome</name>
    <dbReference type="NCBI Taxonomy" id="449393"/>
    <lineage>
        <taxon>unclassified sequences</taxon>
        <taxon>metagenomes</taxon>
        <taxon>ecological metagenomes</taxon>
    </lineage>
</organism>
<evidence type="ECO:0000256" key="1">
    <source>
        <dbReference type="ARBA" id="ARBA00006484"/>
    </source>
</evidence>
<dbReference type="InterPro" id="IPR020904">
    <property type="entry name" value="Sc_DH/Rdtase_CS"/>
</dbReference>
<accession>A0A6J6HF92</accession>
<gene>
    <name evidence="3" type="ORF">UFOPK1835_01130</name>
</gene>
<keyword evidence="2" id="KW-0560">Oxidoreductase</keyword>
<reference evidence="3" key="1">
    <citation type="submission" date="2020-05" db="EMBL/GenBank/DDBJ databases">
        <authorList>
            <person name="Chiriac C."/>
            <person name="Salcher M."/>
            <person name="Ghai R."/>
            <person name="Kavagutti S V."/>
        </authorList>
    </citation>
    <scope>NUCLEOTIDE SEQUENCE</scope>
</reference>
<sequence>MYEPIAGRFDGKALLVTGAGSGIGRASAVRLAAEGGKVLVHDVNADGLAETAAIITAAGGTVETRVGDITTRDECFDTVAEAVSSFGKLDVLVNVAGIASGQHFTEMTEAAYRRMVAVNQDAPFFFCQAAIPHLLESEGNIVNIASNAGLIGQAYTVAYCMTKGAVVQLTKSLAMEYVKTPLRVNAIAPGGIESSLTAGYQMPGDIDWDLVSRYAGYRGMGVPEDIAQLVSLVGSADGINIHGAILSSDRGITPG</sequence>
<dbReference type="InterPro" id="IPR002347">
    <property type="entry name" value="SDR_fam"/>
</dbReference>
<dbReference type="InterPro" id="IPR036291">
    <property type="entry name" value="NAD(P)-bd_dom_sf"/>
</dbReference>
<proteinExistence type="inferred from homology"/>
<dbReference type="CDD" id="cd05233">
    <property type="entry name" value="SDR_c"/>
    <property type="match status" value="1"/>
</dbReference>
<dbReference type="PRINTS" id="PR00080">
    <property type="entry name" value="SDRFAMILY"/>
</dbReference>
<dbReference type="PANTHER" id="PTHR43477">
    <property type="entry name" value="DIHYDROANTICAPSIN 7-DEHYDROGENASE"/>
    <property type="match status" value="1"/>
</dbReference>